<proteinExistence type="predicted"/>
<sequence>MHHTLYLITCDKEELDQDFATIPTGTTSLTLSADTLGNLSVTGFAQALRAIPASVNAIDLSANNLDELSTTDLALVLAAIPATVTSINLRNNNLFINKSFEQRDNLLRALAPHEQHGRLSLAKNGESSIGRALAPLIELSRQNGGVLIDVVNHILRQLSPNPPLLSNKQVSEFRFFSKEQAKANEVEKSKANLVVVR</sequence>
<dbReference type="EMBL" id="CCSB01000003">
    <property type="protein sequence ID" value="CDZ78551.1"/>
    <property type="molecule type" value="Genomic_DNA"/>
</dbReference>
<dbReference type="Gene3D" id="3.80.10.10">
    <property type="entry name" value="Ribonuclease Inhibitor"/>
    <property type="match status" value="1"/>
</dbReference>
<dbReference type="AlphaFoldDB" id="A0A078L076"/>
<dbReference type="SUPFAM" id="SSF52047">
    <property type="entry name" value="RNI-like"/>
    <property type="match status" value="1"/>
</dbReference>
<organism evidence="1 2">
    <name type="scientific">Legionella massiliensis</name>
    <dbReference type="NCBI Taxonomy" id="1034943"/>
    <lineage>
        <taxon>Bacteria</taxon>
        <taxon>Pseudomonadati</taxon>
        <taxon>Pseudomonadota</taxon>
        <taxon>Gammaproteobacteria</taxon>
        <taxon>Legionellales</taxon>
        <taxon>Legionellaceae</taxon>
        <taxon>Legionella</taxon>
    </lineage>
</organism>
<evidence type="ECO:0000313" key="1">
    <source>
        <dbReference type="EMBL" id="CDZ78551.1"/>
    </source>
</evidence>
<evidence type="ECO:0000313" key="2">
    <source>
        <dbReference type="Proteomes" id="UP000044071"/>
    </source>
</evidence>
<keyword evidence="2" id="KW-1185">Reference proteome</keyword>
<accession>A0A078L076</accession>
<gene>
    <name evidence="1" type="ORF">BN59_02861</name>
</gene>
<dbReference type="RefSeq" id="WP_052403309.1">
    <property type="nucleotide sequence ID" value="NZ_CCVW01000003.1"/>
</dbReference>
<dbReference type="Proteomes" id="UP000044071">
    <property type="component" value="Unassembled WGS sequence"/>
</dbReference>
<name>A0A078L076_9GAMM</name>
<evidence type="ECO:0008006" key="3">
    <source>
        <dbReference type="Google" id="ProtNLM"/>
    </source>
</evidence>
<protein>
    <recommendedName>
        <fullName evidence="3">Leucine Rich repeats (2 copies)</fullName>
    </recommendedName>
</protein>
<reference evidence="1 2" key="1">
    <citation type="submission" date="2014-06" db="EMBL/GenBank/DDBJ databases">
        <authorList>
            <person name="Urmite Genomes Urmite Genomes"/>
        </authorList>
    </citation>
    <scope>NUCLEOTIDE SEQUENCE [LARGE SCALE GENOMIC DNA]</scope>
</reference>
<dbReference type="eggNOG" id="COG5238">
    <property type="taxonomic scope" value="Bacteria"/>
</dbReference>
<dbReference type="InterPro" id="IPR032675">
    <property type="entry name" value="LRR_dom_sf"/>
</dbReference>